<dbReference type="EMBL" id="JAYMYQ010000004">
    <property type="protein sequence ID" value="KAK7338437.1"/>
    <property type="molecule type" value="Genomic_DNA"/>
</dbReference>
<feature type="compositionally biased region" description="Basic and acidic residues" evidence="1">
    <location>
        <begin position="63"/>
        <end position="87"/>
    </location>
</feature>
<reference evidence="2 3" key="1">
    <citation type="submission" date="2024-01" db="EMBL/GenBank/DDBJ databases">
        <title>The genomes of 5 underutilized Papilionoideae crops provide insights into root nodulation and disease resistanc.</title>
        <authorList>
            <person name="Jiang F."/>
        </authorList>
    </citation>
    <scope>NUCLEOTIDE SEQUENCE [LARGE SCALE GENOMIC DNA]</scope>
    <source>
        <strain evidence="2">LVBAO_FW01</strain>
        <tissue evidence="2">Leaves</tissue>
    </source>
</reference>
<gene>
    <name evidence="2" type="ORF">VNO77_19047</name>
</gene>
<feature type="region of interest" description="Disordered" evidence="1">
    <location>
        <begin position="50"/>
        <end position="87"/>
    </location>
</feature>
<proteinExistence type="predicted"/>
<name>A0AAN9LQU8_CANGL</name>
<evidence type="ECO:0000313" key="2">
    <source>
        <dbReference type="EMBL" id="KAK7338437.1"/>
    </source>
</evidence>
<organism evidence="2 3">
    <name type="scientific">Canavalia gladiata</name>
    <name type="common">Sword bean</name>
    <name type="synonym">Dolichos gladiatus</name>
    <dbReference type="NCBI Taxonomy" id="3824"/>
    <lineage>
        <taxon>Eukaryota</taxon>
        <taxon>Viridiplantae</taxon>
        <taxon>Streptophyta</taxon>
        <taxon>Embryophyta</taxon>
        <taxon>Tracheophyta</taxon>
        <taxon>Spermatophyta</taxon>
        <taxon>Magnoliopsida</taxon>
        <taxon>eudicotyledons</taxon>
        <taxon>Gunneridae</taxon>
        <taxon>Pentapetalae</taxon>
        <taxon>rosids</taxon>
        <taxon>fabids</taxon>
        <taxon>Fabales</taxon>
        <taxon>Fabaceae</taxon>
        <taxon>Papilionoideae</taxon>
        <taxon>50 kb inversion clade</taxon>
        <taxon>NPAAA clade</taxon>
        <taxon>indigoferoid/millettioid clade</taxon>
        <taxon>Phaseoleae</taxon>
        <taxon>Canavalia</taxon>
    </lineage>
</organism>
<protein>
    <submittedName>
        <fullName evidence="2">Uncharacterized protein</fullName>
    </submittedName>
</protein>
<comment type="caution">
    <text evidence="2">The sequence shown here is derived from an EMBL/GenBank/DDBJ whole genome shotgun (WGS) entry which is preliminary data.</text>
</comment>
<evidence type="ECO:0000313" key="3">
    <source>
        <dbReference type="Proteomes" id="UP001367508"/>
    </source>
</evidence>
<dbReference type="AlphaFoldDB" id="A0AAN9LQU8"/>
<evidence type="ECO:0000256" key="1">
    <source>
        <dbReference type="SAM" id="MobiDB-lite"/>
    </source>
</evidence>
<keyword evidence="3" id="KW-1185">Reference proteome</keyword>
<dbReference type="Proteomes" id="UP001367508">
    <property type="component" value="Unassembled WGS sequence"/>
</dbReference>
<sequence>MICFQRLPAISQSDPSVEESCSGPLRFEKESEMPKEIHAKAMQIRAHVHSQQRATAEDMESSYLKRKEQREVHVEEGGHNKSPCLDKHVLLSPPTSESICTLGTSGHFKVSSPSIENIRGYENPPALSDVANRNRVSKQGSCWSQLRFQE</sequence>
<accession>A0AAN9LQU8</accession>